<comment type="caution">
    <text evidence="2">The sequence shown here is derived from an EMBL/GenBank/DDBJ whole genome shotgun (WGS) entry which is preliminary data.</text>
</comment>
<dbReference type="Pfam" id="PF26607">
    <property type="entry name" value="DUF8189"/>
    <property type="match status" value="1"/>
</dbReference>
<accession>A0A6L3SNW7</accession>
<dbReference type="RefSeq" id="WP_151005380.1">
    <property type="nucleotide sequence ID" value="NZ_BPQY01000034.1"/>
</dbReference>
<dbReference type="Gene3D" id="2.120.10.70">
    <property type="entry name" value="Fucose-specific lectin"/>
    <property type="match status" value="1"/>
</dbReference>
<reference evidence="2 3" key="1">
    <citation type="submission" date="2019-09" db="EMBL/GenBank/DDBJ databases">
        <title>YIM 48816 draft genome.</title>
        <authorList>
            <person name="Jiang L."/>
        </authorList>
    </citation>
    <scope>NUCLEOTIDE SEQUENCE [LARGE SCALE GENOMIC DNA]</scope>
    <source>
        <strain evidence="2 3">YIM 48816</strain>
    </source>
</reference>
<dbReference type="Proteomes" id="UP000474159">
    <property type="component" value="Unassembled WGS sequence"/>
</dbReference>
<gene>
    <name evidence="2" type="ORF">F6X53_30320</name>
</gene>
<evidence type="ECO:0000313" key="3">
    <source>
        <dbReference type="Proteomes" id="UP000474159"/>
    </source>
</evidence>
<feature type="domain" description="PLL-like beta propeller" evidence="1">
    <location>
        <begin position="625"/>
        <end position="903"/>
    </location>
</feature>
<proteinExistence type="predicted"/>
<keyword evidence="3" id="KW-1185">Reference proteome</keyword>
<protein>
    <recommendedName>
        <fullName evidence="1">PLL-like beta propeller domain-containing protein</fullName>
    </recommendedName>
</protein>
<dbReference type="OrthoDB" id="2874181at2"/>
<name>A0A6L3SNW7_9HYPH</name>
<sequence length="1645" mass="177203">MPFDDVLEKRCGCEDCQSAVSPGAYLATLLDYAVKYIVSDDAAIDVAFLEARLHQPLGSLPTDCDAMEEGVKQVRLAVEVLRSYLGKRPLFGARAEAALTEAEEDYRLAAYATLLSQSGTTYAEIRMARPAPETERAALAARLGIDLSAPANPRLDELDRLFLDPDVPAGDPRSLGEANLERLFGLGDTVRDRLSKGVKLVDAAGQIVRWRINGAYWSYNTDAEGIVHLSLLKLAPDIFQVVLFADEARTLVVASGQRDSETGPIRLIPENGSGLWGSVEIAYSADDTTLAIAVIPLLIAWRFRHLRTLWQAEDWPTGAPATTAAPLIDPQVVGLNDLRTPRPGDAAYDLWAARGPWLDARRAALKAAREAAANPAAGFDAIVAAALSMPGRAVSVADLDALDTAQAKGERIETRLNALGLTPGSFAFLMPLLKLGRAGQPVLDLEWALAYDTLVFAQKTLNFAAWRTEEKAAELTLSPSFFRLAAAADAPANATDAAIPSWLSTREARLAWTDVLNARTSQEDAIVGGLAAAVDAAEQATLPLLRDALVTATDAEGSSPEERAEWLTNRLLIDFRMYGAQPATRLAQAIGTLQELLFRLRTGALAQDALSIFAPLASVCAASTGQGRIELFGRSTDNVLWHRLWDGAWHGWGSLGPLPALATGSPSEPTVVAHTDGSIDLLVRGGDNLLWHRRHDQSWSDWRQEGGGLELTGGPGAAAFGAAGTHVYGQRIADLAVMQRTHDGTDWSDWKAIGAASHRTVAAATRADDEWDVILTQSAADLFTPEHRWWDGVAWQSTVLDDSLASAPALVSLGVNSLELFQNRLGKLWQKSFNGAWQPWVNLDAAVPVNADGVAPILTAPPAVTSAGPATLHLFALRSGTGLKTDLHLRRFAGAAWSDWEAIPSGRMELEAPHFDDEWRSIGSYQSYRSVEFVRAYPNGLLLPSLNTRQTPAFAALVDATRPTTPLTPDQAIQQAKVYSDYLRDVASLDVTASCQALTRVSTGPVTYTGKNLQYMFGRSSGGKVYWSTFDTKDKSGYAQSFWTEIPLGEKGSAGDAPKAMNIIGALPWVEPSSPHHHIYLFLDIDHGGHRQLQFMRFDVDAGGTDWEAGAALDISGLPNPLTSPFTLPQLTVLPVQSDSAYDPPRIAIHDFGRTMWVYVRPLNAEGAGWADGNWTDFQIDPLAGLDALNPAFSEVPQVVALHAAMQVGGATWLVYTYMNKTKTFRCLRTFESGSREIWNLSLDFGRFRGGLPGSSSGPSVFVFYEDAGQLVYREVRRGTGPGATFIPVQTLTTLARHSGSFAPTFFVSPNKSSHSYAYPCSASAGELIASAKFDIVPVLSSLTDIPIGKSISALQGRRISIRNVYKQNKGASASILTYLAEAYRLVPEQLALNMQASGEYLAALDWFATVYDYRTQQGERYIDYGLEIDAGLPDTTVFRHPEDWLLDPLNPHAIALTRRYAAVRFVVTSIIGCLSDYADSEFTLDTDESLARARLLYRAALELSDAPEMKQTVGDCESLIGMLEIESGAAVPPPALAAAGEILEDLTAGKVGASPKIGMMIDKMKGLLTSGKALDEMLAALKPMKAEAVAAAPPLPSLATALSAKADALPKIHTALLTDAGVEALVRRAGDIAVSAAKGDTINS</sequence>
<dbReference type="SUPFAM" id="SSF89372">
    <property type="entry name" value="Fucose-specific lectin"/>
    <property type="match status" value="1"/>
</dbReference>
<evidence type="ECO:0000313" key="2">
    <source>
        <dbReference type="EMBL" id="KAB1070248.1"/>
    </source>
</evidence>
<organism evidence="2 3">
    <name type="scientific">Methylobacterium soli</name>
    <dbReference type="NCBI Taxonomy" id="553447"/>
    <lineage>
        <taxon>Bacteria</taxon>
        <taxon>Pseudomonadati</taxon>
        <taxon>Pseudomonadota</taxon>
        <taxon>Alphaproteobacteria</taxon>
        <taxon>Hyphomicrobiales</taxon>
        <taxon>Methylobacteriaceae</taxon>
        <taxon>Methylobacterium</taxon>
    </lineage>
</organism>
<evidence type="ECO:0000259" key="1">
    <source>
        <dbReference type="Pfam" id="PF26607"/>
    </source>
</evidence>
<dbReference type="EMBL" id="VZZK01000066">
    <property type="protein sequence ID" value="KAB1070248.1"/>
    <property type="molecule type" value="Genomic_DNA"/>
</dbReference>
<dbReference type="InterPro" id="IPR058502">
    <property type="entry name" value="PLL-like_beta-prop"/>
</dbReference>